<dbReference type="AlphaFoldDB" id="A0A8J4EI31"/>
<protein>
    <submittedName>
        <fullName evidence="1">Uncharacterized protein</fullName>
    </submittedName>
</protein>
<organism evidence="1 2">
    <name type="scientific">Virgisporangium ochraceum</name>
    <dbReference type="NCBI Taxonomy" id="65505"/>
    <lineage>
        <taxon>Bacteria</taxon>
        <taxon>Bacillati</taxon>
        <taxon>Actinomycetota</taxon>
        <taxon>Actinomycetes</taxon>
        <taxon>Micromonosporales</taxon>
        <taxon>Micromonosporaceae</taxon>
        <taxon>Virgisporangium</taxon>
    </lineage>
</organism>
<dbReference type="EMBL" id="BOPH01000105">
    <property type="protein sequence ID" value="GIJ72822.1"/>
    <property type="molecule type" value="Genomic_DNA"/>
</dbReference>
<keyword evidence="2" id="KW-1185">Reference proteome</keyword>
<gene>
    <name evidence="1" type="ORF">Voc01_077390</name>
</gene>
<proteinExistence type="predicted"/>
<reference evidence="1" key="1">
    <citation type="submission" date="2021-01" db="EMBL/GenBank/DDBJ databases">
        <title>Whole genome shotgun sequence of Virgisporangium ochraceum NBRC 16418.</title>
        <authorList>
            <person name="Komaki H."/>
            <person name="Tamura T."/>
        </authorList>
    </citation>
    <scope>NUCLEOTIDE SEQUENCE</scope>
    <source>
        <strain evidence="1">NBRC 16418</strain>
    </source>
</reference>
<evidence type="ECO:0000313" key="2">
    <source>
        <dbReference type="Proteomes" id="UP000635606"/>
    </source>
</evidence>
<dbReference type="Proteomes" id="UP000635606">
    <property type="component" value="Unassembled WGS sequence"/>
</dbReference>
<evidence type="ECO:0000313" key="1">
    <source>
        <dbReference type="EMBL" id="GIJ72822.1"/>
    </source>
</evidence>
<comment type="caution">
    <text evidence="1">The sequence shown here is derived from an EMBL/GenBank/DDBJ whole genome shotgun (WGS) entry which is preliminary data.</text>
</comment>
<accession>A0A8J4EI31</accession>
<sequence>MLVAERLVAVYCQLGEVLVDYATEEIRQTFNYVTSLGLRAAASDATTTRAELDNLSWQATTLTANLGALIREELW</sequence>
<name>A0A8J4EI31_9ACTN</name>